<dbReference type="GO" id="GO:0043546">
    <property type="term" value="F:molybdopterin cofactor binding"/>
    <property type="evidence" value="ECO:0007669"/>
    <property type="project" value="UniProtKB-UniRule"/>
</dbReference>
<accession>A0A3E1REE1</accession>
<dbReference type="EMBL" id="QFZK01000003">
    <property type="protein sequence ID" value="RFO97653.1"/>
    <property type="molecule type" value="Genomic_DNA"/>
</dbReference>
<dbReference type="InterPro" id="IPR022867">
    <property type="entry name" value="MsrP"/>
</dbReference>
<proteinExistence type="inferred from homology"/>
<organism evidence="7 8">
    <name type="scientific">Rhodoferax lacus</name>
    <dbReference type="NCBI Taxonomy" id="2184758"/>
    <lineage>
        <taxon>Bacteria</taxon>
        <taxon>Pseudomonadati</taxon>
        <taxon>Pseudomonadota</taxon>
        <taxon>Betaproteobacteria</taxon>
        <taxon>Burkholderiales</taxon>
        <taxon>Comamonadaceae</taxon>
        <taxon>Rhodoferax</taxon>
    </lineage>
</organism>
<comment type="cofactor">
    <cofactor evidence="5">
        <name>Mo-molybdopterin</name>
        <dbReference type="ChEBI" id="CHEBI:71302"/>
    </cofactor>
    <text evidence="5">Binds 1 Mo-molybdopterin (Mo-MPT) cofactor per subunit.</text>
</comment>
<dbReference type="EC" id="1.8.5.-" evidence="5"/>
<dbReference type="OrthoDB" id="9795587at2"/>
<dbReference type="GO" id="GO:0046872">
    <property type="term" value="F:metal ion binding"/>
    <property type="evidence" value="ECO:0007669"/>
    <property type="project" value="UniProtKB-KW"/>
</dbReference>
<dbReference type="NCBIfam" id="NF003767">
    <property type="entry name" value="PRK05363.1"/>
    <property type="match status" value="1"/>
</dbReference>
<dbReference type="InterPro" id="IPR036374">
    <property type="entry name" value="OxRdtase_Mopterin-bd_sf"/>
</dbReference>
<gene>
    <name evidence="5" type="primary">msrP</name>
    <name evidence="7" type="ORF">DIC66_07280</name>
</gene>
<evidence type="ECO:0000256" key="5">
    <source>
        <dbReference type="HAMAP-Rule" id="MF_01206"/>
    </source>
</evidence>
<feature type="binding site" evidence="5">
    <location>
        <position position="114"/>
    </location>
    <ligand>
        <name>Mo-molybdopterin</name>
        <dbReference type="ChEBI" id="CHEBI:71302"/>
    </ligand>
    <ligandPart>
        <name>Mo</name>
        <dbReference type="ChEBI" id="CHEBI:28685"/>
    </ligandPart>
</feature>
<keyword evidence="4 5" id="KW-0560">Oxidoreductase</keyword>
<dbReference type="AlphaFoldDB" id="A0A3E1REE1"/>
<name>A0A3E1REE1_9BURK</name>
<feature type="binding site" evidence="5">
    <location>
        <begin position="213"/>
        <end position="215"/>
    </location>
    <ligand>
        <name>Mo-molybdopterin</name>
        <dbReference type="ChEBI" id="CHEBI:71302"/>
    </ligand>
</feature>
<comment type="catalytic activity">
    <reaction evidence="5">
        <text>L-methionyl-[protein] + a quinone + H2O = L-methionyl-(R)-S-oxide-[protein] + a quinol</text>
        <dbReference type="Rhea" id="RHEA:51296"/>
        <dbReference type="Rhea" id="RHEA-COMP:12313"/>
        <dbReference type="Rhea" id="RHEA-COMP:12314"/>
        <dbReference type="ChEBI" id="CHEBI:15377"/>
        <dbReference type="ChEBI" id="CHEBI:16044"/>
        <dbReference type="ChEBI" id="CHEBI:24646"/>
        <dbReference type="ChEBI" id="CHEBI:45764"/>
        <dbReference type="ChEBI" id="CHEBI:132124"/>
    </reaction>
</comment>
<keyword evidence="8" id="KW-1185">Reference proteome</keyword>
<dbReference type="GO" id="GO:0030091">
    <property type="term" value="P:protein repair"/>
    <property type="evidence" value="ECO:0007669"/>
    <property type="project" value="UniProtKB-UniRule"/>
</dbReference>
<evidence type="ECO:0000256" key="2">
    <source>
        <dbReference type="ARBA" id="ARBA00022723"/>
    </source>
</evidence>
<dbReference type="InterPro" id="IPR006311">
    <property type="entry name" value="TAT_signal"/>
</dbReference>
<dbReference type="SUPFAM" id="SSF56524">
    <property type="entry name" value="Oxidoreductase molybdopterin-binding domain"/>
    <property type="match status" value="1"/>
</dbReference>
<feature type="binding site" evidence="5">
    <location>
        <position position="197"/>
    </location>
    <ligand>
        <name>Mo-molybdopterin</name>
        <dbReference type="ChEBI" id="CHEBI:71302"/>
    </ligand>
</feature>
<comment type="similarity">
    <text evidence="5">Belongs to the MsrP family.</text>
</comment>
<reference evidence="7 8" key="1">
    <citation type="submission" date="2018-05" db="EMBL/GenBank/DDBJ databases">
        <title>Rhodoferax soyangensis sp.nov., isolated from an oligotrophic freshwater lake.</title>
        <authorList>
            <person name="Park M."/>
        </authorList>
    </citation>
    <scope>NUCLEOTIDE SEQUENCE [LARGE SCALE GENOMIC DNA]</scope>
    <source>
        <strain evidence="7 8">IMCC26218</strain>
    </source>
</reference>
<evidence type="ECO:0000259" key="6">
    <source>
        <dbReference type="Pfam" id="PF00174"/>
    </source>
</evidence>
<feature type="binding site" evidence="5">
    <location>
        <position position="202"/>
    </location>
    <ligand>
        <name>Mo-molybdopterin</name>
        <dbReference type="ChEBI" id="CHEBI:71302"/>
    </ligand>
</feature>
<evidence type="ECO:0000256" key="1">
    <source>
        <dbReference type="ARBA" id="ARBA00022505"/>
    </source>
</evidence>
<dbReference type="Proteomes" id="UP000260665">
    <property type="component" value="Unassembled WGS sequence"/>
</dbReference>
<sequence length="293" mass="32780">MHSLRKTLLRDCDVTPQALWLQRRQLLALAGAGLGLPAAAAEGENPSALADIASYNNYYEFSTDKKAVKVLAQALTLKPWTVSVEGEVEKPYTVDADDLARLFGVEERIYRLRCVEGWSMVVPWSGFALSKLIERARPTSRARFVAFESLQRSSEMIGQRGGSLPWPYREGLRIDEAMHPLAFAVTGLYGQSLPKQNGAPLRLALPWKYGFKSPKAITRIRLVNEQPPTSWSQLSPSEYGFYGNVNPQVAHPRWSQARENRLGELQKRPTLPFNGYAESVAALYQGQDPKALY</sequence>
<dbReference type="HAMAP" id="MF_01206">
    <property type="entry name" value="MsrP"/>
    <property type="match status" value="1"/>
</dbReference>
<keyword evidence="1 5" id="KW-0500">Molybdenum</keyword>
<keyword evidence="2 5" id="KW-0479">Metal-binding</keyword>
<feature type="binding site" evidence="5">
    <location>
        <begin position="59"/>
        <end position="60"/>
    </location>
    <ligand>
        <name>Mo-molybdopterin</name>
        <dbReference type="ChEBI" id="CHEBI:71302"/>
    </ligand>
</feature>
<comment type="catalytic activity">
    <reaction evidence="5">
        <text>L-methionyl-[protein] + a quinone + H2O = L-methionyl-(S)-S-oxide-[protein] + a quinol</text>
        <dbReference type="Rhea" id="RHEA:51292"/>
        <dbReference type="Rhea" id="RHEA-COMP:12313"/>
        <dbReference type="Rhea" id="RHEA-COMP:12315"/>
        <dbReference type="ChEBI" id="CHEBI:15377"/>
        <dbReference type="ChEBI" id="CHEBI:16044"/>
        <dbReference type="ChEBI" id="CHEBI:24646"/>
        <dbReference type="ChEBI" id="CHEBI:44120"/>
        <dbReference type="ChEBI" id="CHEBI:132124"/>
    </reaction>
</comment>
<protein>
    <recommendedName>
        <fullName evidence="5">Protein-methionine-sulfoxide reductase catalytic subunit MsrP</fullName>
        <ecNumber evidence="5">1.8.5.-</ecNumber>
    </recommendedName>
</protein>
<evidence type="ECO:0000256" key="3">
    <source>
        <dbReference type="ARBA" id="ARBA00022729"/>
    </source>
</evidence>
<feature type="domain" description="Oxidoreductase molybdopterin-binding" evidence="6">
    <location>
        <begin position="77"/>
        <end position="231"/>
    </location>
</feature>
<dbReference type="GO" id="GO:0016672">
    <property type="term" value="F:oxidoreductase activity, acting on a sulfur group of donors, quinone or similar compound as acceptor"/>
    <property type="evidence" value="ECO:0007669"/>
    <property type="project" value="UniProtKB-UniRule"/>
</dbReference>
<dbReference type="PANTHER" id="PTHR43032:SF3">
    <property type="entry name" value="PROTEIN-METHIONINE-SULFOXIDE REDUCTASE CATALYTIC SUBUNIT MSRP"/>
    <property type="match status" value="1"/>
</dbReference>
<evidence type="ECO:0000313" key="8">
    <source>
        <dbReference type="Proteomes" id="UP000260665"/>
    </source>
</evidence>
<dbReference type="PROSITE" id="PS51318">
    <property type="entry name" value="TAT"/>
    <property type="match status" value="1"/>
</dbReference>
<dbReference type="Pfam" id="PF00174">
    <property type="entry name" value="Oxidored_molyb"/>
    <property type="match status" value="1"/>
</dbReference>
<evidence type="ECO:0000313" key="7">
    <source>
        <dbReference type="EMBL" id="RFO97653.1"/>
    </source>
</evidence>
<comment type="subunit">
    <text evidence="5">Heterodimer of a catalytic subunit (MsrP) and a heme-binding subunit (MsrQ).</text>
</comment>
<feature type="binding site" evidence="5">
    <location>
        <position position="56"/>
    </location>
    <ligand>
        <name>Mo-molybdopterin</name>
        <dbReference type="ChEBI" id="CHEBI:71302"/>
    </ligand>
</feature>
<comment type="function">
    <text evidence="5">Part of the MsrPQ system that repairs oxidized periplasmic proteins containing methionine sulfoxide residues (Met-O), using respiratory chain electrons. Thus protects these proteins from oxidative-stress damage caused by reactive species of oxygen and chlorine generated by the host defense mechanisms. MsrPQ is essential for the maintenance of envelope integrity under bleach stress, rescuing a wide series of structurally unrelated periplasmic proteins from methionine oxidation. The catalytic subunit MsrP is non-stereospecific, being able to reduce both (R-) and (S-) diastereoisomers of methionine sulfoxide.</text>
</comment>
<keyword evidence="3 5" id="KW-0732">Signal</keyword>
<dbReference type="InterPro" id="IPR000572">
    <property type="entry name" value="OxRdtase_Mopterin-bd_dom"/>
</dbReference>
<dbReference type="Gene3D" id="3.90.420.10">
    <property type="entry name" value="Oxidoreductase, molybdopterin-binding domain"/>
    <property type="match status" value="1"/>
</dbReference>
<feature type="binding site" evidence="5">
    <location>
        <position position="149"/>
    </location>
    <ligand>
        <name>Mo-molybdopterin</name>
        <dbReference type="ChEBI" id="CHEBI:71302"/>
    </ligand>
</feature>
<comment type="caution">
    <text evidence="7">The sequence shown here is derived from an EMBL/GenBank/DDBJ whole genome shotgun (WGS) entry which is preliminary data.</text>
</comment>
<comment type="PTM">
    <text evidence="5">Predicted to be exported by the Tat system. The position of the signal peptide cleavage has not been experimentally proven.</text>
</comment>
<dbReference type="RefSeq" id="WP_117175544.1">
    <property type="nucleotide sequence ID" value="NZ_QFZK01000003.1"/>
</dbReference>
<evidence type="ECO:0000256" key="4">
    <source>
        <dbReference type="ARBA" id="ARBA00023002"/>
    </source>
</evidence>
<dbReference type="PANTHER" id="PTHR43032">
    <property type="entry name" value="PROTEIN-METHIONINE-SULFOXIDE REDUCTASE"/>
    <property type="match status" value="1"/>
</dbReference>